<feature type="region of interest" description="Disordered" evidence="1">
    <location>
        <begin position="162"/>
        <end position="204"/>
    </location>
</feature>
<feature type="compositionally biased region" description="Low complexity" evidence="1">
    <location>
        <begin position="88"/>
        <end position="99"/>
    </location>
</feature>
<evidence type="ECO:0000313" key="2">
    <source>
        <dbReference type="EMBL" id="CAA9577236.1"/>
    </source>
</evidence>
<dbReference type="EMBL" id="CADCWF010000312">
    <property type="protein sequence ID" value="CAA9577236.1"/>
    <property type="molecule type" value="Genomic_DNA"/>
</dbReference>
<feature type="region of interest" description="Disordered" evidence="1">
    <location>
        <begin position="84"/>
        <end position="141"/>
    </location>
</feature>
<feature type="region of interest" description="Disordered" evidence="1">
    <location>
        <begin position="1"/>
        <end position="65"/>
    </location>
</feature>
<feature type="compositionally biased region" description="Low complexity" evidence="1">
    <location>
        <begin position="177"/>
        <end position="190"/>
    </location>
</feature>
<dbReference type="AlphaFoldDB" id="A0A6J4VGC3"/>
<sequence length="204" mass="21298">MSDNPVKPGAGTGRRTMEPATAETGGAGKTSAPDAVMPPRANQLRTRAVHAGEDPSLAVRPLSDPISPGGLFAFRDAWLADRWDGRRATSATAPATSGRYSGDACRRRPEGMLAIDLRRRRSRSRGPGPRPGDGSLRAQSGFNAPLVGAAVGRRFPSRSAWAALRPPSATRPGLPRSGPTASAPTGSPAARRCVSPSAWKELTT</sequence>
<accession>A0A6J4VGC3</accession>
<organism evidence="2">
    <name type="scientific">uncultured Thermomicrobiales bacterium</name>
    <dbReference type="NCBI Taxonomy" id="1645740"/>
    <lineage>
        <taxon>Bacteria</taxon>
        <taxon>Pseudomonadati</taxon>
        <taxon>Thermomicrobiota</taxon>
        <taxon>Thermomicrobia</taxon>
        <taxon>Thermomicrobiales</taxon>
        <taxon>environmental samples</taxon>
    </lineage>
</organism>
<evidence type="ECO:0000256" key="1">
    <source>
        <dbReference type="SAM" id="MobiDB-lite"/>
    </source>
</evidence>
<name>A0A6J4VGC3_9BACT</name>
<proteinExistence type="predicted"/>
<protein>
    <submittedName>
        <fullName evidence="2">Uncharacterized protein</fullName>
    </submittedName>
</protein>
<gene>
    <name evidence="2" type="ORF">AVDCRST_MAG59-4269</name>
</gene>
<reference evidence="2" key="1">
    <citation type="submission" date="2020-02" db="EMBL/GenBank/DDBJ databases">
        <authorList>
            <person name="Meier V. D."/>
        </authorList>
    </citation>
    <scope>NUCLEOTIDE SEQUENCE</scope>
    <source>
        <strain evidence="2">AVDCRST_MAG59</strain>
    </source>
</reference>